<dbReference type="GO" id="GO:0003677">
    <property type="term" value="F:DNA binding"/>
    <property type="evidence" value="ECO:0007669"/>
    <property type="project" value="UniProtKB-KW"/>
</dbReference>
<dbReference type="GO" id="GO:0005694">
    <property type="term" value="C:chromosome"/>
    <property type="evidence" value="ECO:0007669"/>
    <property type="project" value="TreeGrafter"/>
</dbReference>
<dbReference type="EC" id="5.6.2.4" evidence="11"/>
<dbReference type="PROSITE" id="PS51194">
    <property type="entry name" value="HELICASE_CTER"/>
    <property type="match status" value="1"/>
</dbReference>
<keyword evidence="5 11" id="KW-0347">Helicase</keyword>
<dbReference type="InterPro" id="IPR032284">
    <property type="entry name" value="RecQ_Zn-bd"/>
</dbReference>
<dbReference type="SMART" id="SM00487">
    <property type="entry name" value="DEXDc"/>
    <property type="match status" value="1"/>
</dbReference>
<dbReference type="CDD" id="cd17920">
    <property type="entry name" value="DEXHc_RecQ"/>
    <property type="match status" value="1"/>
</dbReference>
<dbReference type="GO" id="GO:0016787">
    <property type="term" value="F:hydrolase activity"/>
    <property type="evidence" value="ECO:0007669"/>
    <property type="project" value="UniProtKB-KW"/>
</dbReference>
<evidence type="ECO:0000256" key="11">
    <source>
        <dbReference type="RuleBase" id="RU364117"/>
    </source>
</evidence>
<dbReference type="Pfam" id="PF16124">
    <property type="entry name" value="RecQ_Zn_bind"/>
    <property type="match status" value="1"/>
</dbReference>
<dbReference type="InterPro" id="IPR014001">
    <property type="entry name" value="Helicase_ATP-bd"/>
</dbReference>
<dbReference type="PROSITE" id="PS51192">
    <property type="entry name" value="HELICASE_ATP_BIND_1"/>
    <property type="match status" value="1"/>
</dbReference>
<evidence type="ECO:0000256" key="9">
    <source>
        <dbReference type="ARBA" id="ARBA00023242"/>
    </source>
</evidence>
<dbReference type="Gene3D" id="3.40.50.300">
    <property type="entry name" value="P-loop containing nucleotide triphosphate hydrolases"/>
    <property type="match status" value="2"/>
</dbReference>
<evidence type="ECO:0000259" key="12">
    <source>
        <dbReference type="PROSITE" id="PS51192"/>
    </source>
</evidence>
<proteinExistence type="inferred from homology"/>
<dbReference type="GO" id="GO:0005737">
    <property type="term" value="C:cytoplasm"/>
    <property type="evidence" value="ECO:0007669"/>
    <property type="project" value="TreeGrafter"/>
</dbReference>
<comment type="similarity">
    <text evidence="2 11">Belongs to the helicase family. RecQ subfamily.</text>
</comment>
<dbReference type="GO" id="GO:0000724">
    <property type="term" value="P:double-strand break repair via homologous recombination"/>
    <property type="evidence" value="ECO:0007669"/>
    <property type="project" value="TreeGrafter"/>
</dbReference>
<evidence type="ECO:0000313" key="15">
    <source>
        <dbReference type="Proteomes" id="UP001146120"/>
    </source>
</evidence>
<dbReference type="Pfam" id="PF00270">
    <property type="entry name" value="DEAD"/>
    <property type="match status" value="1"/>
</dbReference>
<comment type="caution">
    <text evidence="14">The sequence shown here is derived from an EMBL/GenBank/DDBJ whole genome shotgun (WGS) entry which is preliminary data.</text>
</comment>
<reference evidence="14" key="1">
    <citation type="submission" date="2022-11" db="EMBL/GenBank/DDBJ databases">
        <authorList>
            <person name="Morgan W.R."/>
            <person name="Tartar A."/>
        </authorList>
    </citation>
    <scope>NUCLEOTIDE SEQUENCE</scope>
    <source>
        <strain evidence="14">ARSEF 373</strain>
    </source>
</reference>
<evidence type="ECO:0000256" key="3">
    <source>
        <dbReference type="ARBA" id="ARBA00022741"/>
    </source>
</evidence>
<sequence>MRKQDCFVLMPTGGGKSLCYQLPAVLSPGVTIVVSPLLGGIPAAFMSSQTGITLRRAIMRELRRPKPSLKLLYVTPEKIGKSAEMMEILHQLHSKGMLARFVIDEAHCVSQWGHDFRPDYSKLGVLKSSFPTVPLMALTATAPPKVIAGVQRSLKITKGRVFTMNFNRPNLAFEVLEKPAKDKQALEALFQLISTRYGNEAVGIVYCMTKKDSEEVANYLFDRGLRADFYHAGQSNGDRELVQEAWQQGQVSVVCATIAYGMGIDKADVRYVIHYSVAKSMEGYYQEAGRAGRDGKASECVILYNSRDIGKMRSILYMPTKGIEKLQAMAEYCEDETTCRRKLLISYFGQTFNKDECKNTCDNCKRVRRAPT</sequence>
<comment type="catalytic activity">
    <reaction evidence="10 11">
        <text>Couples ATP hydrolysis with the unwinding of duplex DNA by translocating in the 3'-5' direction.</text>
        <dbReference type="EC" id="5.6.2.4"/>
    </reaction>
</comment>
<evidence type="ECO:0000256" key="2">
    <source>
        <dbReference type="ARBA" id="ARBA00005446"/>
    </source>
</evidence>
<dbReference type="GO" id="GO:0043138">
    <property type="term" value="F:3'-5' DNA helicase activity"/>
    <property type="evidence" value="ECO:0007669"/>
    <property type="project" value="UniProtKB-EC"/>
</dbReference>
<dbReference type="NCBIfam" id="TIGR00614">
    <property type="entry name" value="recQ_fam"/>
    <property type="match status" value="1"/>
</dbReference>
<dbReference type="CDD" id="cd18794">
    <property type="entry name" value="SF2_C_RecQ"/>
    <property type="match status" value="1"/>
</dbReference>
<dbReference type="GO" id="GO:0009378">
    <property type="term" value="F:four-way junction helicase activity"/>
    <property type="evidence" value="ECO:0007669"/>
    <property type="project" value="TreeGrafter"/>
</dbReference>
<evidence type="ECO:0000256" key="8">
    <source>
        <dbReference type="ARBA" id="ARBA00023235"/>
    </source>
</evidence>
<evidence type="ECO:0000256" key="4">
    <source>
        <dbReference type="ARBA" id="ARBA00022801"/>
    </source>
</evidence>
<dbReference type="GO" id="GO:0005524">
    <property type="term" value="F:ATP binding"/>
    <property type="evidence" value="ECO:0007669"/>
    <property type="project" value="UniProtKB-KW"/>
</dbReference>
<evidence type="ECO:0000256" key="6">
    <source>
        <dbReference type="ARBA" id="ARBA00022840"/>
    </source>
</evidence>
<comment type="catalytic activity">
    <reaction evidence="11">
        <text>ATP + H2O = ADP + phosphate + H(+)</text>
        <dbReference type="Rhea" id="RHEA:13065"/>
        <dbReference type="ChEBI" id="CHEBI:15377"/>
        <dbReference type="ChEBI" id="CHEBI:15378"/>
        <dbReference type="ChEBI" id="CHEBI:30616"/>
        <dbReference type="ChEBI" id="CHEBI:43474"/>
        <dbReference type="ChEBI" id="CHEBI:456216"/>
    </reaction>
</comment>
<evidence type="ECO:0000256" key="5">
    <source>
        <dbReference type="ARBA" id="ARBA00022806"/>
    </source>
</evidence>
<name>A0AAV2ZN69_9STRA</name>
<keyword evidence="15" id="KW-1185">Reference proteome</keyword>
<accession>A0AAV2ZN69</accession>
<keyword evidence="6 11" id="KW-0067">ATP-binding</keyword>
<dbReference type="PANTHER" id="PTHR13710:SF153">
    <property type="entry name" value="RECQ-LIKE DNA HELICASE BLM"/>
    <property type="match status" value="1"/>
</dbReference>
<dbReference type="Proteomes" id="UP001146120">
    <property type="component" value="Unassembled WGS sequence"/>
</dbReference>
<organism evidence="14 15">
    <name type="scientific">Lagenidium giganteum</name>
    <dbReference type="NCBI Taxonomy" id="4803"/>
    <lineage>
        <taxon>Eukaryota</taxon>
        <taxon>Sar</taxon>
        <taxon>Stramenopiles</taxon>
        <taxon>Oomycota</taxon>
        <taxon>Peronosporomycetes</taxon>
        <taxon>Pythiales</taxon>
        <taxon>Pythiaceae</taxon>
    </lineage>
</organism>
<keyword evidence="3 11" id="KW-0547">Nucleotide-binding</keyword>
<comment type="subcellular location">
    <subcellularLocation>
        <location evidence="1 11">Nucleus</location>
    </subcellularLocation>
</comment>
<feature type="domain" description="Helicase C-terminal" evidence="13">
    <location>
        <begin position="185"/>
        <end position="337"/>
    </location>
</feature>
<dbReference type="EMBL" id="DAKRPA010000001">
    <property type="protein sequence ID" value="DBA05397.1"/>
    <property type="molecule type" value="Genomic_DNA"/>
</dbReference>
<keyword evidence="9 11" id="KW-0539">Nucleus</keyword>
<evidence type="ECO:0000256" key="1">
    <source>
        <dbReference type="ARBA" id="ARBA00004123"/>
    </source>
</evidence>
<dbReference type="PROSITE" id="PS00690">
    <property type="entry name" value="DEAH_ATP_HELICASE"/>
    <property type="match status" value="1"/>
</dbReference>
<keyword evidence="4 11" id="KW-0378">Hydrolase</keyword>
<evidence type="ECO:0000256" key="10">
    <source>
        <dbReference type="ARBA" id="ARBA00034617"/>
    </source>
</evidence>
<evidence type="ECO:0000256" key="7">
    <source>
        <dbReference type="ARBA" id="ARBA00023125"/>
    </source>
</evidence>
<dbReference type="InterPro" id="IPR002464">
    <property type="entry name" value="DNA/RNA_helicase_DEAH_CS"/>
</dbReference>
<dbReference type="InterPro" id="IPR027417">
    <property type="entry name" value="P-loop_NTPase"/>
</dbReference>
<reference evidence="14" key="2">
    <citation type="journal article" date="2023" name="Microbiol Resour">
        <title>Decontamination and Annotation of the Draft Genome Sequence of the Oomycete Lagenidium giganteum ARSEF 373.</title>
        <authorList>
            <person name="Morgan W.R."/>
            <person name="Tartar A."/>
        </authorList>
    </citation>
    <scope>NUCLEOTIDE SEQUENCE</scope>
    <source>
        <strain evidence="14">ARSEF 373</strain>
    </source>
</reference>
<dbReference type="SMART" id="SM00490">
    <property type="entry name" value="HELICc"/>
    <property type="match status" value="1"/>
</dbReference>
<dbReference type="GO" id="GO:0005634">
    <property type="term" value="C:nucleus"/>
    <property type="evidence" value="ECO:0007669"/>
    <property type="project" value="UniProtKB-SubCell"/>
</dbReference>
<dbReference type="InterPro" id="IPR001650">
    <property type="entry name" value="Helicase_C-like"/>
</dbReference>
<dbReference type="SUPFAM" id="SSF52540">
    <property type="entry name" value="P-loop containing nucleoside triphosphate hydrolases"/>
    <property type="match status" value="1"/>
</dbReference>
<dbReference type="FunFam" id="3.40.50.300:FF:001975">
    <property type="entry name" value="ATP-dependent DNA helicase"/>
    <property type="match status" value="1"/>
</dbReference>
<dbReference type="Pfam" id="PF00271">
    <property type="entry name" value="Helicase_C"/>
    <property type="match status" value="1"/>
</dbReference>
<gene>
    <name evidence="14" type="ORF">N0F65_007559</name>
</gene>
<dbReference type="InterPro" id="IPR004589">
    <property type="entry name" value="DNA_helicase_ATP-dep_RecQ"/>
</dbReference>
<protein>
    <recommendedName>
        <fullName evidence="11">ATP-dependent DNA helicase</fullName>
        <ecNumber evidence="11">5.6.2.4</ecNumber>
    </recommendedName>
</protein>
<feature type="domain" description="Helicase ATP-binding" evidence="12">
    <location>
        <begin position="1"/>
        <end position="160"/>
    </location>
</feature>
<keyword evidence="7" id="KW-0238">DNA-binding</keyword>
<dbReference type="PANTHER" id="PTHR13710">
    <property type="entry name" value="DNA HELICASE RECQ FAMILY MEMBER"/>
    <property type="match status" value="1"/>
</dbReference>
<evidence type="ECO:0000259" key="13">
    <source>
        <dbReference type="PROSITE" id="PS51194"/>
    </source>
</evidence>
<keyword evidence="8" id="KW-0413">Isomerase</keyword>
<dbReference type="InterPro" id="IPR011545">
    <property type="entry name" value="DEAD/DEAH_box_helicase_dom"/>
</dbReference>
<evidence type="ECO:0000313" key="14">
    <source>
        <dbReference type="EMBL" id="DBA05397.1"/>
    </source>
</evidence>
<dbReference type="AlphaFoldDB" id="A0AAV2ZN69"/>